<feature type="domain" description="G-protein coupled receptors family 1 profile" evidence="10">
    <location>
        <begin position="21"/>
        <end position="251"/>
    </location>
</feature>
<dbReference type="PRINTS" id="PR02001">
    <property type="entry name" value="GCR1CAMPR"/>
</dbReference>
<dbReference type="PROSITE" id="PS50262">
    <property type="entry name" value="G_PROTEIN_RECEP_F1_2"/>
    <property type="match status" value="1"/>
</dbReference>
<dbReference type="Gene3D" id="1.20.1070.10">
    <property type="entry name" value="Rhodopsin 7-helix transmembrane proteins"/>
    <property type="match status" value="1"/>
</dbReference>
<keyword evidence="3 8" id="KW-1133">Transmembrane helix</keyword>
<dbReference type="InterPro" id="IPR017981">
    <property type="entry name" value="GPCR_2-like_7TM"/>
</dbReference>
<feature type="transmembrane region" description="Helical" evidence="8">
    <location>
        <begin position="76"/>
        <end position="101"/>
    </location>
</feature>
<feature type="transmembrane region" description="Helical" evidence="8">
    <location>
        <begin position="6"/>
        <end position="30"/>
    </location>
</feature>
<keyword evidence="12" id="KW-1185">Reference proteome</keyword>
<dbReference type="SMR" id="Q24HN4"/>
<dbReference type="PRINTS" id="PR02000">
    <property type="entry name" value="GCR1PLANT"/>
</dbReference>
<protein>
    <submittedName>
        <fullName evidence="11">7 transmembrane receptor (Secretin family) protein</fullName>
    </submittedName>
</protein>
<evidence type="ECO:0000256" key="5">
    <source>
        <dbReference type="ARBA" id="ARBA00023136"/>
    </source>
</evidence>
<keyword evidence="7" id="KW-0807">Transducer</keyword>
<evidence type="ECO:0000313" key="12">
    <source>
        <dbReference type="Proteomes" id="UP000009168"/>
    </source>
</evidence>
<dbReference type="SUPFAM" id="SSF81321">
    <property type="entry name" value="Family A G protein-coupled receptor-like"/>
    <property type="match status" value="1"/>
</dbReference>
<comment type="subcellular location">
    <subcellularLocation>
        <location evidence="1">Membrane</location>
        <topology evidence="1">Multi-pass membrane protein</topology>
    </subcellularLocation>
</comment>
<feature type="transmembrane region" description="Helical" evidence="8">
    <location>
        <begin position="152"/>
        <end position="179"/>
    </location>
</feature>
<feature type="domain" description="G-protein coupled receptors family 2 profile 2" evidence="9">
    <location>
        <begin position="4"/>
        <end position="255"/>
    </location>
</feature>
<keyword evidence="6 11" id="KW-0675">Receptor</keyword>
<dbReference type="EMBL" id="GG662241">
    <property type="protein sequence ID" value="EAS07277.1"/>
    <property type="molecule type" value="Genomic_DNA"/>
</dbReference>
<dbReference type="GO" id="GO:0007166">
    <property type="term" value="P:cell surface receptor signaling pathway"/>
    <property type="evidence" value="ECO:0007669"/>
    <property type="project" value="InterPro"/>
</dbReference>
<evidence type="ECO:0000313" key="11">
    <source>
        <dbReference type="EMBL" id="EAS07277.1"/>
    </source>
</evidence>
<dbReference type="InParanoid" id="Q24HN4"/>
<evidence type="ECO:0000256" key="7">
    <source>
        <dbReference type="ARBA" id="ARBA00023224"/>
    </source>
</evidence>
<dbReference type="HOGENOM" id="CLU_791055_0_0_1"/>
<accession>Q24HN4</accession>
<keyword evidence="2 8" id="KW-0812">Transmembrane</keyword>
<evidence type="ECO:0000256" key="8">
    <source>
        <dbReference type="SAM" id="Phobius"/>
    </source>
</evidence>
<evidence type="ECO:0000256" key="6">
    <source>
        <dbReference type="ARBA" id="ARBA00023170"/>
    </source>
</evidence>
<evidence type="ECO:0000259" key="9">
    <source>
        <dbReference type="PROSITE" id="PS50261"/>
    </source>
</evidence>
<dbReference type="Pfam" id="PF05462">
    <property type="entry name" value="Dicty_CAR"/>
    <property type="match status" value="1"/>
</dbReference>
<name>Q24HN4_TETTS</name>
<dbReference type="KEGG" id="tet:TTHERM_01055530"/>
<feature type="transmembrane region" description="Helical" evidence="8">
    <location>
        <begin position="42"/>
        <end position="64"/>
    </location>
</feature>
<reference evidence="12" key="1">
    <citation type="journal article" date="2006" name="PLoS Biol.">
        <title>Macronuclear genome sequence of the ciliate Tetrahymena thermophila, a model eukaryote.</title>
        <authorList>
            <person name="Eisen J.A."/>
            <person name="Coyne R.S."/>
            <person name="Wu M."/>
            <person name="Wu D."/>
            <person name="Thiagarajan M."/>
            <person name="Wortman J.R."/>
            <person name="Badger J.H."/>
            <person name="Ren Q."/>
            <person name="Amedeo P."/>
            <person name="Jones K.M."/>
            <person name="Tallon L.J."/>
            <person name="Delcher A.L."/>
            <person name="Salzberg S.L."/>
            <person name="Silva J.C."/>
            <person name="Haas B.J."/>
            <person name="Majoros W.H."/>
            <person name="Farzad M."/>
            <person name="Carlton J.M."/>
            <person name="Smith R.K. Jr."/>
            <person name="Garg J."/>
            <person name="Pearlman R.E."/>
            <person name="Karrer K.M."/>
            <person name="Sun L."/>
            <person name="Manning G."/>
            <person name="Elde N.C."/>
            <person name="Turkewitz A.P."/>
            <person name="Asai D.J."/>
            <person name="Wilkes D.E."/>
            <person name="Wang Y."/>
            <person name="Cai H."/>
            <person name="Collins K."/>
            <person name="Stewart B.A."/>
            <person name="Lee S.R."/>
            <person name="Wilamowska K."/>
            <person name="Weinberg Z."/>
            <person name="Ruzzo W.L."/>
            <person name="Wloga D."/>
            <person name="Gaertig J."/>
            <person name="Frankel J."/>
            <person name="Tsao C.-C."/>
            <person name="Gorovsky M.A."/>
            <person name="Keeling P.J."/>
            <person name="Waller R.F."/>
            <person name="Patron N.J."/>
            <person name="Cherry J.M."/>
            <person name="Stover N.A."/>
            <person name="Krieger C.J."/>
            <person name="del Toro C."/>
            <person name="Ryder H.F."/>
            <person name="Williamson S.C."/>
            <person name="Barbeau R.A."/>
            <person name="Hamilton E.P."/>
            <person name="Orias E."/>
        </authorList>
    </citation>
    <scope>NUCLEOTIDE SEQUENCE [LARGE SCALE GENOMIC DNA]</scope>
    <source>
        <strain evidence="12">SB210</strain>
    </source>
</reference>
<evidence type="ECO:0000259" key="10">
    <source>
        <dbReference type="PROSITE" id="PS50262"/>
    </source>
</evidence>
<dbReference type="GO" id="GO:0007189">
    <property type="term" value="P:adenylate cyclase-activating G protein-coupled receptor signaling pathway"/>
    <property type="evidence" value="ECO:0007669"/>
    <property type="project" value="TreeGrafter"/>
</dbReference>
<dbReference type="Proteomes" id="UP000009168">
    <property type="component" value="Unassembled WGS sequence"/>
</dbReference>
<dbReference type="OMA" id="LWIICIN"/>
<feature type="transmembrane region" description="Helical" evidence="8">
    <location>
        <begin position="199"/>
        <end position="219"/>
    </location>
</feature>
<evidence type="ECO:0000256" key="2">
    <source>
        <dbReference type="ARBA" id="ARBA00022692"/>
    </source>
</evidence>
<dbReference type="PANTHER" id="PTHR23112:SF0">
    <property type="entry name" value="TRANSMEMBRANE PROTEIN 116"/>
    <property type="match status" value="1"/>
</dbReference>
<proteinExistence type="predicted"/>
<dbReference type="AlphaFoldDB" id="Q24HN4"/>
<gene>
    <name evidence="11" type="ORF">TTHERM_01055530</name>
</gene>
<dbReference type="InterPro" id="IPR017452">
    <property type="entry name" value="GPCR_Rhodpsn_7TM"/>
</dbReference>
<evidence type="ECO:0000256" key="4">
    <source>
        <dbReference type="ARBA" id="ARBA00023040"/>
    </source>
</evidence>
<feature type="transmembrane region" description="Helical" evidence="8">
    <location>
        <begin position="231"/>
        <end position="253"/>
    </location>
</feature>
<feature type="transmembrane region" description="Helical" evidence="8">
    <location>
        <begin position="113"/>
        <end position="132"/>
    </location>
</feature>
<evidence type="ECO:0000256" key="1">
    <source>
        <dbReference type="ARBA" id="ARBA00004141"/>
    </source>
</evidence>
<keyword evidence="5 8" id="KW-0472">Membrane</keyword>
<dbReference type="InterPro" id="IPR022340">
    <property type="entry name" value="GPCR_GCR1_put"/>
</dbReference>
<dbReference type="GeneID" id="7843681"/>
<dbReference type="PROSITE" id="PS50261">
    <property type="entry name" value="G_PROTEIN_RECEP_F2_4"/>
    <property type="match status" value="1"/>
</dbReference>
<dbReference type="GO" id="GO:0005886">
    <property type="term" value="C:plasma membrane"/>
    <property type="evidence" value="ECO:0007669"/>
    <property type="project" value="TreeGrafter"/>
</dbReference>
<evidence type="ECO:0000256" key="3">
    <source>
        <dbReference type="ARBA" id="ARBA00022989"/>
    </source>
</evidence>
<sequence length="351" mass="41742">MGQTDVFEWIIFGESVISLILSILVIFAYFKFKKIKSFPFKLIMLLCVADSFNSLAYFFVLFHVEDNYNLCQVQGFFIQYSNVSSFVVTSVIALNVLLTIVYNRQNPEKYTKYYLFVSFVIPLIIAVIPAIAGKYKNEAPFYCWLDQKDYSYYVVFAFVFFYGVLWVSVLFFIFCLIRVYRYIKFVGLERPAAQFYKKLLNFPVIMMICWLPSTINRIIDWFNEDYSTHQWTYFMHICFDILASILNVCIYGFNEQVRREFRRYFFSRQGVEDYTDLDEQDNRKKLLEHPKLQKLNIDSSRLRKDNELGSPSDIAFFMNEDDDQLGYNRINRANQQSDQYQEINFSAADES</sequence>
<keyword evidence="4" id="KW-0297">G-protein coupled receptor</keyword>
<dbReference type="GO" id="GO:0004930">
    <property type="term" value="F:G protein-coupled receptor activity"/>
    <property type="evidence" value="ECO:0007669"/>
    <property type="project" value="UniProtKB-KW"/>
</dbReference>
<dbReference type="RefSeq" id="XP_001027519.1">
    <property type="nucleotide sequence ID" value="XM_001027519.3"/>
</dbReference>
<organism evidence="11 12">
    <name type="scientific">Tetrahymena thermophila (strain SB210)</name>
    <dbReference type="NCBI Taxonomy" id="312017"/>
    <lineage>
        <taxon>Eukaryota</taxon>
        <taxon>Sar</taxon>
        <taxon>Alveolata</taxon>
        <taxon>Ciliophora</taxon>
        <taxon>Intramacronucleata</taxon>
        <taxon>Oligohymenophorea</taxon>
        <taxon>Hymenostomatida</taxon>
        <taxon>Tetrahymenina</taxon>
        <taxon>Tetrahymenidae</taxon>
        <taxon>Tetrahymena</taxon>
    </lineage>
</organism>
<dbReference type="InterPro" id="IPR022343">
    <property type="entry name" value="GCR1-cAMP_receptor"/>
</dbReference>
<dbReference type="PANTHER" id="PTHR23112">
    <property type="entry name" value="G PROTEIN-COUPLED RECEPTOR 157-RELATED"/>
    <property type="match status" value="1"/>
</dbReference>